<evidence type="ECO:0000256" key="3">
    <source>
        <dbReference type="SAM" id="MobiDB-lite"/>
    </source>
</evidence>
<dbReference type="EMBL" id="CYSE01000002">
    <property type="protein sequence ID" value="CUH77359.1"/>
    <property type="molecule type" value="Genomic_DNA"/>
</dbReference>
<dbReference type="RefSeq" id="WP_058246933.1">
    <property type="nucleotide sequence ID" value="NZ_CYSE01000002.1"/>
</dbReference>
<dbReference type="Proteomes" id="UP000054935">
    <property type="component" value="Unassembled WGS sequence"/>
</dbReference>
<accession>A0A0P1G6Q2</accession>
<dbReference type="OrthoDB" id="9342475at2"/>
<evidence type="ECO:0000313" key="4">
    <source>
        <dbReference type="EMBL" id="CUH77359.1"/>
    </source>
</evidence>
<organism evidence="4 5">
    <name type="scientific">Tropicibacter naphthalenivorans</name>
    <dbReference type="NCBI Taxonomy" id="441103"/>
    <lineage>
        <taxon>Bacteria</taxon>
        <taxon>Pseudomonadati</taxon>
        <taxon>Pseudomonadota</taxon>
        <taxon>Alphaproteobacteria</taxon>
        <taxon>Rhodobacterales</taxon>
        <taxon>Roseobacteraceae</taxon>
        <taxon>Tropicibacter</taxon>
    </lineage>
</organism>
<dbReference type="PANTHER" id="PTHR38340">
    <property type="entry name" value="S-LAYER PROTEIN"/>
    <property type="match status" value="1"/>
</dbReference>
<gene>
    <name evidence="4" type="primary">cya_9</name>
    <name evidence="4" type="ORF">TRN7648_01431</name>
</gene>
<evidence type="ECO:0000256" key="1">
    <source>
        <dbReference type="ARBA" id="ARBA00004613"/>
    </source>
</evidence>
<dbReference type="PRINTS" id="PR00313">
    <property type="entry name" value="CABNDNGRPT"/>
</dbReference>
<proteinExistence type="predicted"/>
<name>A0A0P1G6Q2_9RHOB</name>
<dbReference type="GO" id="GO:0005576">
    <property type="term" value="C:extracellular region"/>
    <property type="evidence" value="ECO:0007669"/>
    <property type="project" value="UniProtKB-SubCell"/>
</dbReference>
<dbReference type="InterPro" id="IPR018511">
    <property type="entry name" value="Hemolysin-typ_Ca-bd_CS"/>
</dbReference>
<dbReference type="Gene3D" id="2.150.10.10">
    <property type="entry name" value="Serralysin-like metalloprotease, C-terminal"/>
    <property type="match status" value="2"/>
</dbReference>
<reference evidence="4 5" key="1">
    <citation type="submission" date="2015-09" db="EMBL/GenBank/DDBJ databases">
        <authorList>
            <consortium name="Swine Surveillance"/>
        </authorList>
    </citation>
    <scope>NUCLEOTIDE SEQUENCE [LARGE SCALE GENOMIC DNA]</scope>
    <source>
        <strain evidence="4 5">CECT 7648</strain>
    </source>
</reference>
<dbReference type="SUPFAM" id="SSF51120">
    <property type="entry name" value="beta-Roll"/>
    <property type="match status" value="3"/>
</dbReference>
<sequence length="544" mass="56296">MVEITGTASGDYLLDLDSGDTIRGLEGDDTIIVEAKDSLPDSVLGGEGDDLIQFMDDTGMGLVTVTAGGGDDTIIGSATDRTHLSVFTSDGEPEVTILMASGQIKSAERDVSFGNIDNFFVWRAGFQWSDVTVDMRGTQSTAATNLSMNLGGGDDTFYAGEQFVYLTLGDGDDYIYTNTFGGNFNGGDGVDTVDFSLMGGAVTFDMFHVQYADLNGLTNVLYNVEIFRGSTRGDTLSVTNVDIDVTFLGLAGNDTLTGGLGNDTLDGGHSHDSLSGGDGDDRLEGGYGNDTLDGGAGEDTAVYSGFGGGITVNLNTSGGQYTGAAGTDDLSNIEHLIGGDYNDRLTGTTQDNRLFTGNGSDRAFGLGGDDTLVGGAGADTLQGGNGVDLLQGYDARDFLDGGAGADELDGGSGNDTLRGGTGSDVLSGGKGRDILIGGTAVGTTYPGDGEVDFFVFEDPSTSGTGAARDIIRDFEQGLDMIVLADLGALTFVGTDLFDGKAGELRYAQTGNYTIVQVDMDGDARADFEIRLDGLYALTEDSFIL</sequence>
<dbReference type="InterPro" id="IPR050557">
    <property type="entry name" value="RTX_toxin/Mannuronan_C5-epim"/>
</dbReference>
<dbReference type="PANTHER" id="PTHR38340:SF1">
    <property type="entry name" value="S-LAYER PROTEIN"/>
    <property type="match status" value="1"/>
</dbReference>
<dbReference type="STRING" id="441103.TRN7648_01431"/>
<comment type="subcellular location">
    <subcellularLocation>
        <location evidence="1">Secreted</location>
    </subcellularLocation>
</comment>
<evidence type="ECO:0000313" key="5">
    <source>
        <dbReference type="Proteomes" id="UP000054935"/>
    </source>
</evidence>
<feature type="region of interest" description="Disordered" evidence="3">
    <location>
        <begin position="267"/>
        <end position="294"/>
    </location>
</feature>
<dbReference type="GO" id="GO:0005509">
    <property type="term" value="F:calcium ion binding"/>
    <property type="evidence" value="ECO:0007669"/>
    <property type="project" value="InterPro"/>
</dbReference>
<dbReference type="InterPro" id="IPR001343">
    <property type="entry name" value="Hemolysn_Ca-bd"/>
</dbReference>
<keyword evidence="5" id="KW-1185">Reference proteome</keyword>
<dbReference type="InterPro" id="IPR011049">
    <property type="entry name" value="Serralysin-like_metalloprot_C"/>
</dbReference>
<evidence type="ECO:0000256" key="2">
    <source>
        <dbReference type="ARBA" id="ARBA00022525"/>
    </source>
</evidence>
<protein>
    <submittedName>
        <fullName evidence="4">Cyclolysin</fullName>
    </submittedName>
</protein>
<dbReference type="AlphaFoldDB" id="A0A0P1G6Q2"/>
<dbReference type="Pfam" id="PF00353">
    <property type="entry name" value="HemolysinCabind"/>
    <property type="match status" value="8"/>
</dbReference>
<keyword evidence="2" id="KW-0964">Secreted</keyword>
<dbReference type="PROSITE" id="PS00330">
    <property type="entry name" value="HEMOLYSIN_CALCIUM"/>
    <property type="match status" value="5"/>
</dbReference>